<gene>
    <name evidence="1" type="ORF">ENJ89_03860</name>
</gene>
<reference evidence="1" key="1">
    <citation type="journal article" date="2020" name="mSystems">
        <title>Genome- and Community-Level Interaction Insights into Carbon Utilization and Element Cycling Functions of Hydrothermarchaeota in Hydrothermal Sediment.</title>
        <authorList>
            <person name="Zhou Z."/>
            <person name="Liu Y."/>
            <person name="Xu W."/>
            <person name="Pan J."/>
            <person name="Luo Z.H."/>
            <person name="Li M."/>
        </authorList>
    </citation>
    <scope>NUCLEOTIDE SEQUENCE [LARGE SCALE GENOMIC DNA]</scope>
    <source>
        <strain evidence="1">HyVt-527</strain>
    </source>
</reference>
<organism evidence="1">
    <name type="scientific">Caldithrix abyssi</name>
    <dbReference type="NCBI Taxonomy" id="187145"/>
    <lineage>
        <taxon>Bacteria</taxon>
        <taxon>Pseudomonadati</taxon>
        <taxon>Calditrichota</taxon>
        <taxon>Calditrichia</taxon>
        <taxon>Calditrichales</taxon>
        <taxon>Calditrichaceae</taxon>
        <taxon>Caldithrix</taxon>
    </lineage>
</organism>
<comment type="caution">
    <text evidence="1">The sequence shown here is derived from an EMBL/GenBank/DDBJ whole genome shotgun (WGS) entry which is preliminary data.</text>
</comment>
<name>A0A7V5PP34_CALAY</name>
<proteinExistence type="predicted"/>
<accession>A0A7V5PP34</accession>
<dbReference type="Proteomes" id="UP000886124">
    <property type="component" value="Unassembled WGS sequence"/>
</dbReference>
<sequence>MKIRNISHLVVSVLFLLQTLTLPVSLPELVLCVAEDHVRLEMKNLPADCDHDNSGETVLKTLKSTFHTDRCNDVPLFQHVRHVISKNQDLTRIILPVAVFPVTPKGVPQTSDFNTIGAQSPSIPNQSILSTVVLLI</sequence>
<dbReference type="EMBL" id="DROD01000257">
    <property type="protein sequence ID" value="HHJ52307.1"/>
    <property type="molecule type" value="Genomic_DNA"/>
</dbReference>
<protein>
    <submittedName>
        <fullName evidence="1">Uncharacterized protein</fullName>
    </submittedName>
</protein>
<dbReference type="AlphaFoldDB" id="A0A7V5PP34"/>
<evidence type="ECO:0000313" key="1">
    <source>
        <dbReference type="EMBL" id="HHJ52307.1"/>
    </source>
</evidence>